<reference evidence="2 3" key="4">
    <citation type="journal article" date="2011" name="BMC Genomics">
        <title>RNA-Seq improves annotation of protein-coding genes in the cucumber genome.</title>
        <authorList>
            <person name="Li Z."/>
            <person name="Zhang Z."/>
            <person name="Yan P."/>
            <person name="Huang S."/>
            <person name="Fei Z."/>
            <person name="Lin K."/>
        </authorList>
    </citation>
    <scope>NUCLEOTIDE SEQUENCE [LARGE SCALE GENOMIC DNA]</scope>
    <source>
        <strain evidence="3">cv. 9930</strain>
    </source>
</reference>
<dbReference type="AlphaFoldDB" id="A0A0A0L9V9"/>
<feature type="region of interest" description="Disordered" evidence="1">
    <location>
        <begin position="1"/>
        <end position="23"/>
    </location>
</feature>
<name>A0A0A0L9V9_CUCSA</name>
<reference evidence="2 3" key="3">
    <citation type="journal article" date="2010" name="BMC Genomics">
        <title>Transcriptome sequencing and comparative analysis of cucumber flowers with different sex types.</title>
        <authorList>
            <person name="Guo S."/>
            <person name="Zheng Y."/>
            <person name="Joung J.G."/>
            <person name="Liu S."/>
            <person name="Zhang Z."/>
            <person name="Crasta O.R."/>
            <person name="Sobral B.W."/>
            <person name="Xu Y."/>
            <person name="Huang S."/>
            <person name="Fei Z."/>
        </authorList>
    </citation>
    <scope>NUCLEOTIDE SEQUENCE [LARGE SCALE GENOMIC DNA]</scope>
    <source>
        <strain evidence="3">cv. 9930</strain>
    </source>
</reference>
<feature type="compositionally biased region" description="Basic and acidic residues" evidence="1">
    <location>
        <begin position="1"/>
        <end position="19"/>
    </location>
</feature>
<reference evidence="2 3" key="1">
    <citation type="journal article" date="2009" name="Nat. Genet.">
        <title>The genome of the cucumber, Cucumis sativus L.</title>
        <authorList>
            <person name="Huang S."/>
            <person name="Li R."/>
            <person name="Zhang Z."/>
            <person name="Li L."/>
            <person name="Gu X."/>
            <person name="Fan W."/>
            <person name="Lucas W.J."/>
            <person name="Wang X."/>
            <person name="Xie B."/>
            <person name="Ni P."/>
            <person name="Ren Y."/>
            <person name="Zhu H."/>
            <person name="Li J."/>
            <person name="Lin K."/>
            <person name="Jin W."/>
            <person name="Fei Z."/>
            <person name="Li G."/>
            <person name="Staub J."/>
            <person name="Kilian A."/>
            <person name="van der Vossen E.A."/>
            <person name="Wu Y."/>
            <person name="Guo J."/>
            <person name="He J."/>
            <person name="Jia Z."/>
            <person name="Ren Y."/>
            <person name="Tian G."/>
            <person name="Lu Y."/>
            <person name="Ruan J."/>
            <person name="Qian W."/>
            <person name="Wang M."/>
            <person name="Huang Q."/>
            <person name="Li B."/>
            <person name="Xuan Z."/>
            <person name="Cao J."/>
            <person name="Asan"/>
            <person name="Wu Z."/>
            <person name="Zhang J."/>
            <person name="Cai Q."/>
            <person name="Bai Y."/>
            <person name="Zhao B."/>
            <person name="Han Y."/>
            <person name="Li Y."/>
            <person name="Li X."/>
            <person name="Wang S."/>
            <person name="Shi Q."/>
            <person name="Liu S."/>
            <person name="Cho W.K."/>
            <person name="Kim J.Y."/>
            <person name="Xu Y."/>
            <person name="Heller-Uszynska K."/>
            <person name="Miao H."/>
            <person name="Cheng Z."/>
            <person name="Zhang S."/>
            <person name="Wu J."/>
            <person name="Yang Y."/>
            <person name="Kang H."/>
            <person name="Li M."/>
            <person name="Liang H."/>
            <person name="Ren X."/>
            <person name="Shi Z."/>
            <person name="Wen M."/>
            <person name="Jian M."/>
            <person name="Yang H."/>
            <person name="Zhang G."/>
            <person name="Yang Z."/>
            <person name="Chen R."/>
            <person name="Liu S."/>
            <person name="Li J."/>
            <person name="Ma L."/>
            <person name="Liu H."/>
            <person name="Zhou Y."/>
            <person name="Zhao J."/>
            <person name="Fang X."/>
            <person name="Li G."/>
            <person name="Fang L."/>
            <person name="Li Y."/>
            <person name="Liu D."/>
            <person name="Zheng H."/>
            <person name="Zhang Y."/>
            <person name="Qin N."/>
            <person name="Li Z."/>
            <person name="Yang G."/>
            <person name="Yang S."/>
            <person name="Bolund L."/>
            <person name="Kristiansen K."/>
            <person name="Zheng H."/>
            <person name="Li S."/>
            <person name="Zhang X."/>
            <person name="Yang H."/>
            <person name="Wang J."/>
            <person name="Sun R."/>
            <person name="Zhang B."/>
            <person name="Jiang S."/>
            <person name="Wang J."/>
            <person name="Du Y."/>
            <person name="Li S."/>
        </authorList>
    </citation>
    <scope>NUCLEOTIDE SEQUENCE [LARGE SCALE GENOMIC DNA]</scope>
    <source>
        <strain evidence="3">cv. 9930</strain>
    </source>
</reference>
<evidence type="ECO:0000313" key="2">
    <source>
        <dbReference type="EMBL" id="KGN57764.1"/>
    </source>
</evidence>
<sequence>MMVTKREKEKAREEDEHLRQLSTKKRKSVTFLGDAKSKLAEVRAAKQGKHDTLADLSEQVNRVAAVNQTAKQHEIDHLDIVVEELSREIERMSPTESPGQIEDPGLLSTKGLLKRQTKAGTSKQKGGKKGLLSFNGLLPDFLHRSIKALKWEKLLLSEARVKLDLVEMFYAVKFHP</sequence>
<dbReference type="Proteomes" id="UP000029981">
    <property type="component" value="Chromosome 3"/>
</dbReference>
<evidence type="ECO:0000313" key="3">
    <source>
        <dbReference type="Proteomes" id="UP000029981"/>
    </source>
</evidence>
<evidence type="ECO:0000256" key="1">
    <source>
        <dbReference type="SAM" id="MobiDB-lite"/>
    </source>
</evidence>
<protein>
    <submittedName>
        <fullName evidence="2">Uncharacterized protein</fullName>
    </submittedName>
</protein>
<proteinExistence type="predicted"/>
<organism evidence="2 3">
    <name type="scientific">Cucumis sativus</name>
    <name type="common">Cucumber</name>
    <dbReference type="NCBI Taxonomy" id="3659"/>
    <lineage>
        <taxon>Eukaryota</taxon>
        <taxon>Viridiplantae</taxon>
        <taxon>Streptophyta</taxon>
        <taxon>Embryophyta</taxon>
        <taxon>Tracheophyta</taxon>
        <taxon>Spermatophyta</taxon>
        <taxon>Magnoliopsida</taxon>
        <taxon>eudicotyledons</taxon>
        <taxon>Gunneridae</taxon>
        <taxon>Pentapetalae</taxon>
        <taxon>rosids</taxon>
        <taxon>fabids</taxon>
        <taxon>Cucurbitales</taxon>
        <taxon>Cucurbitaceae</taxon>
        <taxon>Benincaseae</taxon>
        <taxon>Cucumis</taxon>
    </lineage>
</organism>
<accession>A0A0A0L9V9</accession>
<keyword evidence="3" id="KW-1185">Reference proteome</keyword>
<reference evidence="2 3" key="2">
    <citation type="journal article" date="2009" name="PLoS ONE">
        <title>An integrated genetic and cytogenetic map of the cucumber genome.</title>
        <authorList>
            <person name="Ren Y."/>
            <person name="Zhang Z."/>
            <person name="Liu J."/>
            <person name="Staub J.E."/>
            <person name="Han Y."/>
            <person name="Cheng Z."/>
            <person name="Li X."/>
            <person name="Lu J."/>
            <person name="Miao H."/>
            <person name="Kang H."/>
            <person name="Xie B."/>
            <person name="Gu X."/>
            <person name="Wang X."/>
            <person name="Du Y."/>
            <person name="Jin W."/>
            <person name="Huang S."/>
        </authorList>
    </citation>
    <scope>NUCLEOTIDE SEQUENCE [LARGE SCALE GENOMIC DNA]</scope>
    <source>
        <strain evidence="3">cv. 9930</strain>
    </source>
</reference>
<dbReference type="Gramene" id="KGN57764">
    <property type="protein sequence ID" value="KGN57764"/>
    <property type="gene ID" value="Csa_3G283010"/>
</dbReference>
<dbReference type="EMBL" id="CM002924">
    <property type="protein sequence ID" value="KGN57764.1"/>
    <property type="molecule type" value="Genomic_DNA"/>
</dbReference>
<gene>
    <name evidence="2" type="ORF">Csa_3G283010</name>
</gene>